<evidence type="ECO:0000313" key="5">
    <source>
        <dbReference type="Proteomes" id="UP000886595"/>
    </source>
</evidence>
<feature type="signal peptide" evidence="2">
    <location>
        <begin position="1"/>
        <end position="25"/>
    </location>
</feature>
<dbReference type="InterPro" id="IPR039670">
    <property type="entry name" value="NPC2-like"/>
</dbReference>
<keyword evidence="1 2" id="KW-0732">Signal</keyword>
<evidence type="ECO:0000259" key="3">
    <source>
        <dbReference type="SMART" id="SM00737"/>
    </source>
</evidence>
<dbReference type="Proteomes" id="UP000886595">
    <property type="component" value="Unassembled WGS sequence"/>
</dbReference>
<dbReference type="InterPro" id="IPR036846">
    <property type="entry name" value="GM2-AP_sf"/>
</dbReference>
<dbReference type="Pfam" id="PF02221">
    <property type="entry name" value="E1_DerP2_DerF2"/>
    <property type="match status" value="1"/>
</dbReference>
<dbReference type="EMBL" id="JAAMPC010000004">
    <property type="protein sequence ID" value="KAG2315751.1"/>
    <property type="molecule type" value="Genomic_DNA"/>
</dbReference>
<dbReference type="InterPro" id="IPR003172">
    <property type="entry name" value="ML_dom"/>
</dbReference>
<evidence type="ECO:0000256" key="2">
    <source>
        <dbReference type="SAM" id="SignalP"/>
    </source>
</evidence>
<feature type="chain" id="PRO_5036444370" description="MD-2-related lipid-recognition domain-containing protein" evidence="2">
    <location>
        <begin position="26"/>
        <end position="155"/>
    </location>
</feature>
<name>A0A8X7VQH8_BRACI</name>
<dbReference type="SUPFAM" id="SSF81296">
    <property type="entry name" value="E set domains"/>
    <property type="match status" value="1"/>
</dbReference>
<dbReference type="GO" id="GO:0015918">
    <property type="term" value="P:sterol transport"/>
    <property type="evidence" value="ECO:0007669"/>
    <property type="project" value="InterPro"/>
</dbReference>
<evidence type="ECO:0000256" key="1">
    <source>
        <dbReference type="ARBA" id="ARBA00022729"/>
    </source>
</evidence>
<dbReference type="SMART" id="SM00737">
    <property type="entry name" value="ML"/>
    <property type="match status" value="1"/>
</dbReference>
<dbReference type="GO" id="GO:0032934">
    <property type="term" value="F:sterol binding"/>
    <property type="evidence" value="ECO:0007669"/>
    <property type="project" value="InterPro"/>
</dbReference>
<reference evidence="4 5" key="1">
    <citation type="submission" date="2020-02" db="EMBL/GenBank/DDBJ databases">
        <authorList>
            <person name="Ma Q."/>
            <person name="Huang Y."/>
            <person name="Song X."/>
            <person name="Pei D."/>
        </authorList>
    </citation>
    <scope>NUCLEOTIDE SEQUENCE [LARGE SCALE GENOMIC DNA]</scope>
    <source>
        <strain evidence="4">Sxm20200214</strain>
        <tissue evidence="4">Leaf</tissue>
    </source>
</reference>
<dbReference type="PANTHER" id="PTHR11306:SF35">
    <property type="entry name" value="MD-2-RELATED LIPID-RECOGNITION PROTEIN ROSY1"/>
    <property type="match status" value="1"/>
</dbReference>
<keyword evidence="5" id="KW-1185">Reference proteome</keyword>
<proteinExistence type="predicted"/>
<feature type="domain" description="MD-2-related lipid-recognition" evidence="3">
    <location>
        <begin position="30"/>
        <end position="152"/>
    </location>
</feature>
<organism evidence="4 5">
    <name type="scientific">Brassica carinata</name>
    <name type="common">Ethiopian mustard</name>
    <name type="synonym">Abyssinian cabbage</name>
    <dbReference type="NCBI Taxonomy" id="52824"/>
    <lineage>
        <taxon>Eukaryota</taxon>
        <taxon>Viridiplantae</taxon>
        <taxon>Streptophyta</taxon>
        <taxon>Embryophyta</taxon>
        <taxon>Tracheophyta</taxon>
        <taxon>Spermatophyta</taxon>
        <taxon>Magnoliopsida</taxon>
        <taxon>eudicotyledons</taxon>
        <taxon>Gunneridae</taxon>
        <taxon>Pentapetalae</taxon>
        <taxon>rosids</taxon>
        <taxon>malvids</taxon>
        <taxon>Brassicales</taxon>
        <taxon>Brassicaceae</taxon>
        <taxon>Brassiceae</taxon>
        <taxon>Brassica</taxon>
    </lineage>
</organism>
<comment type="caution">
    <text evidence="4">The sequence shown here is derived from an EMBL/GenBank/DDBJ whole genome shotgun (WGS) entry which is preliminary data.</text>
</comment>
<dbReference type="Gene3D" id="2.70.220.10">
    <property type="entry name" value="Ganglioside GM2 activator"/>
    <property type="match status" value="1"/>
</dbReference>
<gene>
    <name evidence="4" type="ORF">Bca52824_018873</name>
</gene>
<dbReference type="PANTHER" id="PTHR11306">
    <property type="entry name" value="NIEMANN PICK TYPE C2 PROTEIN NPC2-RELATED"/>
    <property type="match status" value="1"/>
</dbReference>
<dbReference type="AlphaFoldDB" id="A0A8X7VQH8"/>
<sequence length="155" mass="17035">MVISHAQPLLLPLLVSYFFLPAALGVSQPFVSCNRTHKDRVNVRTVDITPHPIKLGVKSDITIRGDTAITIPEGATVEPSVEAAFPGFNKRPAPINRTYNLCDIAKCPVGPDSFMYTLSNLFTEEELPLNINIVHISIKDKKDTMMCVAVYLIVG</sequence>
<dbReference type="OrthoDB" id="6409159at2759"/>
<protein>
    <recommendedName>
        <fullName evidence="3">MD-2-related lipid-recognition domain-containing protein</fullName>
    </recommendedName>
</protein>
<dbReference type="InterPro" id="IPR014756">
    <property type="entry name" value="Ig_E-set"/>
</dbReference>
<evidence type="ECO:0000313" key="4">
    <source>
        <dbReference type="EMBL" id="KAG2315751.1"/>
    </source>
</evidence>
<accession>A0A8X7VQH8</accession>